<accession>A0A5B6V964</accession>
<evidence type="ECO:0000313" key="2">
    <source>
        <dbReference type="EMBL" id="KAA3465614.1"/>
    </source>
</evidence>
<name>A0A5B6V964_9ROSI</name>
<evidence type="ECO:0000313" key="3">
    <source>
        <dbReference type="Proteomes" id="UP000325315"/>
    </source>
</evidence>
<sequence length="85" mass="9846">MTQFEHICNTIVYAGVSIEVIKLLLISFTLEGQAQSWLDTLPPDTITIWTEFVQLFLSRVVLMTHVISTYEKSFQFKQHVAETLR</sequence>
<organism evidence="2 3">
    <name type="scientific">Gossypium australe</name>
    <dbReference type="NCBI Taxonomy" id="47621"/>
    <lineage>
        <taxon>Eukaryota</taxon>
        <taxon>Viridiplantae</taxon>
        <taxon>Streptophyta</taxon>
        <taxon>Embryophyta</taxon>
        <taxon>Tracheophyta</taxon>
        <taxon>Spermatophyta</taxon>
        <taxon>Magnoliopsida</taxon>
        <taxon>eudicotyledons</taxon>
        <taxon>Gunneridae</taxon>
        <taxon>Pentapetalae</taxon>
        <taxon>rosids</taxon>
        <taxon>malvids</taxon>
        <taxon>Malvales</taxon>
        <taxon>Malvaceae</taxon>
        <taxon>Malvoideae</taxon>
        <taxon>Gossypium</taxon>
    </lineage>
</organism>
<protein>
    <submittedName>
        <fullName evidence="2">Oligopeptide transporter 4-like</fullName>
    </submittedName>
</protein>
<evidence type="ECO:0000259" key="1">
    <source>
        <dbReference type="Pfam" id="PF03732"/>
    </source>
</evidence>
<dbReference type="Pfam" id="PF03732">
    <property type="entry name" value="Retrotrans_gag"/>
    <property type="match status" value="1"/>
</dbReference>
<proteinExistence type="predicted"/>
<reference evidence="3" key="1">
    <citation type="journal article" date="2019" name="Plant Biotechnol. J.">
        <title>Genome sequencing of the Australian wild diploid species Gossypium australe highlights disease resistance and delayed gland morphogenesis.</title>
        <authorList>
            <person name="Cai Y."/>
            <person name="Cai X."/>
            <person name="Wang Q."/>
            <person name="Wang P."/>
            <person name="Zhang Y."/>
            <person name="Cai C."/>
            <person name="Xu Y."/>
            <person name="Wang K."/>
            <person name="Zhou Z."/>
            <person name="Wang C."/>
            <person name="Geng S."/>
            <person name="Li B."/>
            <person name="Dong Q."/>
            <person name="Hou Y."/>
            <person name="Wang H."/>
            <person name="Ai P."/>
            <person name="Liu Z."/>
            <person name="Yi F."/>
            <person name="Sun M."/>
            <person name="An G."/>
            <person name="Cheng J."/>
            <person name="Zhang Y."/>
            <person name="Shi Q."/>
            <person name="Xie Y."/>
            <person name="Shi X."/>
            <person name="Chang Y."/>
            <person name="Huang F."/>
            <person name="Chen Y."/>
            <person name="Hong S."/>
            <person name="Mi L."/>
            <person name="Sun Q."/>
            <person name="Zhang L."/>
            <person name="Zhou B."/>
            <person name="Peng R."/>
            <person name="Zhang X."/>
            <person name="Liu F."/>
        </authorList>
    </citation>
    <scope>NUCLEOTIDE SEQUENCE [LARGE SCALE GENOMIC DNA]</scope>
    <source>
        <strain evidence="3">cv. PA1801</strain>
    </source>
</reference>
<dbReference type="EMBL" id="SMMG02000007">
    <property type="protein sequence ID" value="KAA3465614.1"/>
    <property type="molecule type" value="Genomic_DNA"/>
</dbReference>
<comment type="caution">
    <text evidence="2">The sequence shown here is derived from an EMBL/GenBank/DDBJ whole genome shotgun (WGS) entry which is preliminary data.</text>
</comment>
<gene>
    <name evidence="2" type="ORF">EPI10_000764</name>
</gene>
<dbReference type="InterPro" id="IPR005162">
    <property type="entry name" value="Retrotrans_gag_dom"/>
</dbReference>
<feature type="domain" description="Retrotransposon gag" evidence="1">
    <location>
        <begin position="25"/>
        <end position="84"/>
    </location>
</feature>
<dbReference type="AlphaFoldDB" id="A0A5B6V964"/>
<dbReference type="Proteomes" id="UP000325315">
    <property type="component" value="Unassembled WGS sequence"/>
</dbReference>
<keyword evidence="3" id="KW-1185">Reference proteome</keyword>